<keyword evidence="2" id="KW-1185">Reference proteome</keyword>
<comment type="caution">
    <text evidence="1">The sequence shown here is derived from an EMBL/GenBank/DDBJ whole genome shotgun (WGS) entry which is preliminary data.</text>
</comment>
<gene>
    <name evidence="1" type="ORF">C5O19_14675</name>
</gene>
<evidence type="ECO:0000313" key="1">
    <source>
        <dbReference type="EMBL" id="PQA60804.1"/>
    </source>
</evidence>
<reference evidence="2" key="1">
    <citation type="submission" date="2018-02" db="EMBL/GenBank/DDBJ databases">
        <title>Genome sequencing of Solimonas sp. HR-BB.</title>
        <authorList>
            <person name="Lee Y."/>
            <person name="Jeon C.O."/>
        </authorList>
    </citation>
    <scope>NUCLEOTIDE SEQUENCE [LARGE SCALE GENOMIC DNA]</scope>
    <source>
        <strain evidence="2">HR-U</strain>
    </source>
</reference>
<proteinExistence type="predicted"/>
<protein>
    <submittedName>
        <fullName evidence="1">Uncharacterized protein</fullName>
    </submittedName>
</protein>
<sequence length="98" mass="11429">MTFEEFQRSLKDDTPPASLNPILEGLWYDGKEDWEAAHNIAQSAEGTPAYDRLHAYLHRKEGDTWNANYWYRRAGAATYTGSLLSEWETLVRQYLERS</sequence>
<organism evidence="1 2">
    <name type="scientific">Siphonobacter curvatus</name>
    <dbReference type="NCBI Taxonomy" id="2094562"/>
    <lineage>
        <taxon>Bacteria</taxon>
        <taxon>Pseudomonadati</taxon>
        <taxon>Bacteroidota</taxon>
        <taxon>Cytophagia</taxon>
        <taxon>Cytophagales</taxon>
        <taxon>Cytophagaceae</taxon>
        <taxon>Siphonobacter</taxon>
    </lineage>
</organism>
<dbReference type="EMBL" id="PTRA01000001">
    <property type="protein sequence ID" value="PQA60804.1"/>
    <property type="molecule type" value="Genomic_DNA"/>
</dbReference>
<evidence type="ECO:0000313" key="2">
    <source>
        <dbReference type="Proteomes" id="UP000239590"/>
    </source>
</evidence>
<dbReference type="Proteomes" id="UP000239590">
    <property type="component" value="Unassembled WGS sequence"/>
</dbReference>
<name>A0A2S7ISX5_9BACT</name>
<dbReference type="RefSeq" id="WP_104713475.1">
    <property type="nucleotide sequence ID" value="NZ_PTRA01000001.1"/>
</dbReference>
<dbReference type="OrthoDB" id="370799at2"/>
<accession>A0A2S7ISX5</accession>
<dbReference type="AlphaFoldDB" id="A0A2S7ISX5"/>